<dbReference type="EMBL" id="CP055905">
    <property type="protein sequence ID" value="QMR43090.1"/>
    <property type="molecule type" value="Genomic_DNA"/>
</dbReference>
<reference evidence="2" key="1">
    <citation type="submission" date="2020-06" db="EMBL/GenBank/DDBJ databases">
        <title>REHAB project genomes.</title>
        <authorList>
            <person name="Shaw L.P."/>
        </authorList>
    </citation>
    <scope>NUCLEOTIDE SEQUENCE [LARGE SCALE GENOMIC DNA]</scope>
    <source>
        <strain evidence="2">RHBSTW-00938</strain>
        <plasmid evidence="2">prhbstw-00938_2</plasmid>
    </source>
</reference>
<geneLocation type="plasmid" evidence="2">
    <name>prhbstw-00938_2</name>
</geneLocation>
<gene>
    <name evidence="1" type="ORF">HV331_26800</name>
</gene>
<evidence type="ECO:0000313" key="1">
    <source>
        <dbReference type="EMBL" id="QMR43090.1"/>
    </source>
</evidence>
<evidence type="ECO:0000313" key="2">
    <source>
        <dbReference type="Proteomes" id="UP000514462"/>
    </source>
</evidence>
<keyword evidence="1" id="KW-0614">Plasmid</keyword>
<sequence length="61" mass="6277">MLVGAGRPGGQKDVVGSAKKLGLDDIGGEKSAGEPVLMVNYTGILPQLQQWFSSGAEFVGD</sequence>
<dbReference type="Proteomes" id="UP000514462">
    <property type="component" value="Plasmid pRHBSTW-00938_2"/>
</dbReference>
<name>A0AAP9R2W9_KLEAE</name>
<accession>A0AAP9R2W9</accession>
<dbReference type="AlphaFoldDB" id="A0AAP9R2W9"/>
<dbReference type="RefSeq" id="WP_182015469.1">
    <property type="nucleotide sequence ID" value="NZ_CP055905.1"/>
</dbReference>
<protein>
    <submittedName>
        <fullName evidence="1">Uncharacterized protein</fullName>
    </submittedName>
</protein>
<organism evidence="1 2">
    <name type="scientific">Klebsiella aerogenes</name>
    <name type="common">Enterobacter aerogenes</name>
    <dbReference type="NCBI Taxonomy" id="548"/>
    <lineage>
        <taxon>Bacteria</taxon>
        <taxon>Pseudomonadati</taxon>
        <taxon>Pseudomonadota</taxon>
        <taxon>Gammaproteobacteria</taxon>
        <taxon>Enterobacterales</taxon>
        <taxon>Enterobacteriaceae</taxon>
        <taxon>Klebsiella/Raoultella group</taxon>
        <taxon>Klebsiella</taxon>
    </lineage>
</organism>
<proteinExistence type="predicted"/>